<reference evidence="2" key="1">
    <citation type="submission" date="2021-02" db="EMBL/GenBank/DDBJ databases">
        <title>Salinimicrobium sp. nov. isolated from seawater in Tongyeong, Republic of Korea.</title>
        <authorList>
            <person name="Lee S.-J."/>
        </authorList>
    </citation>
    <scope>NUCLEOTIDE SEQUENCE</scope>
    <source>
        <strain evidence="2">HN-2-9-2</strain>
    </source>
</reference>
<evidence type="ECO:0000313" key="2">
    <source>
        <dbReference type="EMBL" id="UZH54816.1"/>
    </source>
</evidence>
<dbReference type="RefSeq" id="WP_265163153.1">
    <property type="nucleotide sequence ID" value="NZ_CP069620.1"/>
</dbReference>
<organism evidence="2 3">
    <name type="scientific">Salinimicrobium tongyeongense</name>
    <dbReference type="NCBI Taxonomy" id="2809707"/>
    <lineage>
        <taxon>Bacteria</taxon>
        <taxon>Pseudomonadati</taxon>
        <taxon>Bacteroidota</taxon>
        <taxon>Flavobacteriia</taxon>
        <taxon>Flavobacteriales</taxon>
        <taxon>Flavobacteriaceae</taxon>
        <taxon>Salinimicrobium</taxon>
    </lineage>
</organism>
<keyword evidence="3" id="KW-1185">Reference proteome</keyword>
<evidence type="ECO:0000313" key="3">
    <source>
        <dbReference type="Proteomes" id="UP001163981"/>
    </source>
</evidence>
<name>A0ABY6NPI7_9FLAO</name>
<feature type="signal peptide" evidence="1">
    <location>
        <begin position="1"/>
        <end position="21"/>
    </location>
</feature>
<feature type="chain" id="PRO_5046250795" evidence="1">
    <location>
        <begin position="22"/>
        <end position="115"/>
    </location>
</feature>
<dbReference type="EMBL" id="CP069620">
    <property type="protein sequence ID" value="UZH54816.1"/>
    <property type="molecule type" value="Genomic_DNA"/>
</dbReference>
<accession>A0ABY6NPI7</accession>
<keyword evidence="1" id="KW-0732">Signal</keyword>
<evidence type="ECO:0000256" key="1">
    <source>
        <dbReference type="SAM" id="SignalP"/>
    </source>
</evidence>
<protein>
    <submittedName>
        <fullName evidence="2">Uncharacterized protein</fullName>
    </submittedName>
</protein>
<dbReference type="Proteomes" id="UP001163981">
    <property type="component" value="Chromosome"/>
</dbReference>
<proteinExistence type="predicted"/>
<gene>
    <name evidence="2" type="ORF">JRG66_12685</name>
</gene>
<sequence>MKTCKLFLAAIALSLSTFAFAGANSAVDFEAKTGSISYQIERMLSDSGLVIEEDFTATVIFEVTESRKIRILLIESPNEEVNAFLKKRLTNQKLHGDSWDSEKVYELPVKVQATR</sequence>